<evidence type="ECO:0000313" key="6">
    <source>
        <dbReference type="EMBL" id="RXI00221.1"/>
    </source>
</evidence>
<keyword evidence="1 4" id="KW-0732">Signal</keyword>
<evidence type="ECO:0000313" key="7">
    <source>
        <dbReference type="Proteomes" id="UP000290289"/>
    </source>
</evidence>
<dbReference type="SUPFAM" id="SSF56112">
    <property type="entry name" value="Protein kinase-like (PK-like)"/>
    <property type="match status" value="1"/>
</dbReference>
<keyword evidence="3" id="KW-0812">Transmembrane</keyword>
<feature type="chain" id="PRO_5019774481" description="Gnk2-homologous domain-containing protein" evidence="4">
    <location>
        <begin position="26"/>
        <end position="660"/>
    </location>
</feature>
<accession>A0A498JXX5</accession>
<dbReference type="InterPro" id="IPR002902">
    <property type="entry name" value="GNK2"/>
</dbReference>
<dbReference type="Proteomes" id="UP000290289">
    <property type="component" value="Chromosome 5"/>
</dbReference>
<evidence type="ECO:0000256" key="3">
    <source>
        <dbReference type="SAM" id="Phobius"/>
    </source>
</evidence>
<comment type="caution">
    <text evidence="6">The sequence shown here is derived from an EMBL/GenBank/DDBJ whole genome shotgun (WGS) entry which is preliminary data.</text>
</comment>
<dbReference type="PANTHER" id="PTHR32099:SF42">
    <property type="entry name" value="CYSTEINE-RICH RECEPTOR-LIKE PROTEIN KINASE 9-RELATED"/>
    <property type="match status" value="1"/>
</dbReference>
<dbReference type="PROSITE" id="PS51473">
    <property type="entry name" value="GNK2"/>
    <property type="match status" value="3"/>
</dbReference>
<dbReference type="EMBL" id="RDQH01000331">
    <property type="protein sequence ID" value="RXI00221.1"/>
    <property type="molecule type" value="Genomic_DNA"/>
</dbReference>
<keyword evidence="2" id="KW-0677">Repeat</keyword>
<sequence>MHCDMTPFYFLSLLLIALASTTTDAAYAGHNCSTNLAPNSTATSFKSYLNQLLSNLSSNANRDATGFYNATTVGPAYGLFLCRRDVSANACKECVVNATSQALLLCPDSQEALILYDDCTLSYSNKPFSSRAAATSPVLVIWSERNQPAQLTEVLAATLGSLVPKAANATDRFAKEEEPFTANLISFTVYSLAQCRPDFTTTGAAYSSHNCSTSLAPNSTGTSFKSYLNQLLSNLSSNANHDATGFYNATTVGPAYGLFLCRRDVSANACKECVVNAASQALLLCPDSQEALISYDNCTLSYSNKPFSSWAAVTSPVLVIWSPQDLSQYVEKPANVAEVLRATLGSLVPKAANAIDRFATEERLFQSNLISSAIVYSLAQCRPDLSAADCNACLEEGKTQLAPSCCDAKQGGRVLYDSCNMRFEMNPFYQDVITPTSPTNKSGRSKPSSMIIIVSTLGSFAFCVLVVFGTGCFFRKRLRTVKDRYHSKRRMKKVGNDMKTVESLQFRLGTIETATNKFSDDNKLVKSDVFSFGVLLLEITTGRKNFLGFDCPLPTLIARVWQLWNEGKGLDLMDPILSKDSCRPDEFLRYIHIGLLCVQEDANSRPTMSSVALLLKTETISLSKPERPAFFTGRSGNKQDQIAANSCTINGLTISDDLPR</sequence>
<feature type="domain" description="Gnk2-homologous" evidence="5">
    <location>
        <begin position="314"/>
        <end position="428"/>
    </location>
</feature>
<dbReference type="Gene3D" id="1.10.510.10">
    <property type="entry name" value="Transferase(Phosphotransferase) domain 1"/>
    <property type="match status" value="1"/>
</dbReference>
<evidence type="ECO:0000259" key="5">
    <source>
        <dbReference type="PROSITE" id="PS51473"/>
    </source>
</evidence>
<dbReference type="PANTHER" id="PTHR32099">
    <property type="entry name" value="CYSTEINE-RICH REPEAT SECRETORY PROTEIN"/>
    <property type="match status" value="1"/>
</dbReference>
<dbReference type="Pfam" id="PF01657">
    <property type="entry name" value="Stress-antifung"/>
    <property type="match status" value="3"/>
</dbReference>
<evidence type="ECO:0000256" key="1">
    <source>
        <dbReference type="ARBA" id="ARBA00022729"/>
    </source>
</evidence>
<feature type="domain" description="Gnk2-homologous" evidence="5">
    <location>
        <begin position="27"/>
        <end position="128"/>
    </location>
</feature>
<name>A0A498JXX5_MALDO</name>
<evidence type="ECO:0000256" key="4">
    <source>
        <dbReference type="SAM" id="SignalP"/>
    </source>
</evidence>
<feature type="signal peptide" evidence="4">
    <location>
        <begin position="1"/>
        <end position="25"/>
    </location>
</feature>
<feature type="domain" description="Gnk2-homologous" evidence="5">
    <location>
        <begin position="206"/>
        <end position="307"/>
    </location>
</feature>
<dbReference type="CDD" id="cd23509">
    <property type="entry name" value="Gnk2-like"/>
    <property type="match status" value="3"/>
</dbReference>
<keyword evidence="7" id="KW-1185">Reference proteome</keyword>
<evidence type="ECO:0000256" key="2">
    <source>
        <dbReference type="ARBA" id="ARBA00022737"/>
    </source>
</evidence>
<proteinExistence type="predicted"/>
<reference evidence="6 7" key="1">
    <citation type="submission" date="2018-10" db="EMBL/GenBank/DDBJ databases">
        <title>A high-quality apple genome assembly.</title>
        <authorList>
            <person name="Hu J."/>
        </authorList>
    </citation>
    <scope>NUCLEOTIDE SEQUENCE [LARGE SCALE GENOMIC DNA]</scope>
    <source>
        <strain evidence="7">cv. HFTH1</strain>
        <tissue evidence="6">Young leaf</tissue>
    </source>
</reference>
<gene>
    <name evidence="6" type="ORF">DVH24_037769</name>
</gene>
<keyword evidence="3" id="KW-1133">Transmembrane helix</keyword>
<feature type="transmembrane region" description="Helical" evidence="3">
    <location>
        <begin position="450"/>
        <end position="474"/>
    </location>
</feature>
<keyword evidence="3" id="KW-0472">Membrane</keyword>
<dbReference type="AlphaFoldDB" id="A0A498JXX5"/>
<dbReference type="Gene3D" id="3.30.430.20">
    <property type="entry name" value="Gnk2 domain, C-X8-C-X2-C motif"/>
    <property type="match status" value="3"/>
</dbReference>
<protein>
    <recommendedName>
        <fullName evidence="5">Gnk2-homologous domain-containing protein</fullName>
    </recommendedName>
</protein>
<dbReference type="InterPro" id="IPR011009">
    <property type="entry name" value="Kinase-like_dom_sf"/>
</dbReference>
<dbReference type="InterPro" id="IPR038408">
    <property type="entry name" value="GNK2_sf"/>
</dbReference>
<organism evidence="6 7">
    <name type="scientific">Malus domestica</name>
    <name type="common">Apple</name>
    <name type="synonym">Pyrus malus</name>
    <dbReference type="NCBI Taxonomy" id="3750"/>
    <lineage>
        <taxon>Eukaryota</taxon>
        <taxon>Viridiplantae</taxon>
        <taxon>Streptophyta</taxon>
        <taxon>Embryophyta</taxon>
        <taxon>Tracheophyta</taxon>
        <taxon>Spermatophyta</taxon>
        <taxon>Magnoliopsida</taxon>
        <taxon>eudicotyledons</taxon>
        <taxon>Gunneridae</taxon>
        <taxon>Pentapetalae</taxon>
        <taxon>rosids</taxon>
        <taxon>fabids</taxon>
        <taxon>Rosales</taxon>
        <taxon>Rosaceae</taxon>
        <taxon>Amygdaloideae</taxon>
        <taxon>Maleae</taxon>
        <taxon>Malus</taxon>
    </lineage>
</organism>